<evidence type="ECO:0000313" key="5">
    <source>
        <dbReference type="EMBL" id="ERJ93438.1"/>
    </source>
</evidence>
<accession>A0ABN0NZI1</accession>
<proteinExistence type="inferred from homology"/>
<dbReference type="RefSeq" id="WP_021687122.1">
    <property type="nucleotide sequence ID" value="NZ_KI260564.1"/>
</dbReference>
<keyword evidence="6" id="KW-1185">Reference proteome</keyword>
<dbReference type="Pfam" id="PF00436">
    <property type="entry name" value="SSB"/>
    <property type="match status" value="1"/>
</dbReference>
<feature type="compositionally biased region" description="Low complexity" evidence="4">
    <location>
        <begin position="130"/>
        <end position="143"/>
    </location>
</feature>
<comment type="caution">
    <text evidence="2">Lacks conserved residue(s) required for the propagation of feature annotation.</text>
</comment>
<evidence type="ECO:0000256" key="1">
    <source>
        <dbReference type="ARBA" id="ARBA00023125"/>
    </source>
</evidence>
<dbReference type="PROSITE" id="PS50935">
    <property type="entry name" value="SSB"/>
    <property type="match status" value="1"/>
</dbReference>
<feature type="region of interest" description="Disordered" evidence="4">
    <location>
        <begin position="115"/>
        <end position="170"/>
    </location>
</feature>
<evidence type="ECO:0000256" key="2">
    <source>
        <dbReference type="HAMAP-Rule" id="MF_00984"/>
    </source>
</evidence>
<dbReference type="PANTHER" id="PTHR10302">
    <property type="entry name" value="SINGLE-STRANDED DNA-BINDING PROTEIN"/>
    <property type="match status" value="1"/>
</dbReference>
<dbReference type="InterPro" id="IPR011344">
    <property type="entry name" value="ssDNA-bd"/>
</dbReference>
<dbReference type="Proteomes" id="UP000016649">
    <property type="component" value="Unassembled WGS sequence"/>
</dbReference>
<name>A0ABN0NZI1_TRELE</name>
<dbReference type="InterPro" id="IPR012340">
    <property type="entry name" value="NA-bd_OB-fold"/>
</dbReference>
<dbReference type="PANTHER" id="PTHR10302:SF0">
    <property type="entry name" value="SINGLE-STRANDED DNA-BINDING PROTEIN, MITOCHONDRIAL"/>
    <property type="match status" value="1"/>
</dbReference>
<dbReference type="HAMAP" id="MF_00984">
    <property type="entry name" value="SSB"/>
    <property type="match status" value="1"/>
</dbReference>
<keyword evidence="1 2" id="KW-0238">DNA-binding</keyword>
<dbReference type="CDD" id="cd04496">
    <property type="entry name" value="SSB_OBF"/>
    <property type="match status" value="1"/>
</dbReference>
<protein>
    <recommendedName>
        <fullName evidence="2 3">Single-stranded DNA-binding protein</fullName>
        <shortName evidence="2">SSB</shortName>
    </recommendedName>
</protein>
<gene>
    <name evidence="5" type="ORF">HMPREF9193_00907</name>
</gene>
<comment type="caution">
    <text evidence="5">The sequence shown here is derived from an EMBL/GenBank/DDBJ whole genome shotgun (WGS) entry which is preliminary data.</text>
</comment>
<dbReference type="EMBL" id="AWVH01000025">
    <property type="protein sequence ID" value="ERJ93438.1"/>
    <property type="molecule type" value="Genomic_DNA"/>
</dbReference>
<comment type="subunit">
    <text evidence="2">Homotetramer.</text>
</comment>
<reference evidence="5 6" key="1">
    <citation type="submission" date="2013-08" db="EMBL/GenBank/DDBJ databases">
        <authorList>
            <person name="Weinstock G."/>
            <person name="Sodergren E."/>
            <person name="Wylie T."/>
            <person name="Fulton L."/>
            <person name="Fulton R."/>
            <person name="Fronick C."/>
            <person name="O'Laughlin M."/>
            <person name="Godfrey J."/>
            <person name="Miner T."/>
            <person name="Herter B."/>
            <person name="Appelbaum E."/>
            <person name="Cordes M."/>
            <person name="Lek S."/>
            <person name="Wollam A."/>
            <person name="Pepin K.H."/>
            <person name="Palsikar V.B."/>
            <person name="Mitreva M."/>
            <person name="Wilson R.K."/>
        </authorList>
    </citation>
    <scope>NUCLEOTIDE SEQUENCE [LARGE SCALE GENOMIC DNA]</scope>
    <source>
        <strain evidence="5 6">ATCC 700332</strain>
    </source>
</reference>
<dbReference type="SUPFAM" id="SSF50249">
    <property type="entry name" value="Nucleic acid-binding proteins"/>
    <property type="match status" value="1"/>
</dbReference>
<sequence length="170" mass="18404">MTDLNHVMLIGRLTRDAELKYTSGGFAISNFSIAVNRRRKNGEQWVEEANFFDITLYGKSAENLKQYLIKGKQVAVDGELRQDRWEQDGQPRSRVVIAANNIQLLGGGSASSAGGYAGGAGQPAQTANRAQGYGASASGAYQQKTGDMQNNFDAAPSYSNDSDFPEDIPF</sequence>
<dbReference type="Gene3D" id="2.40.50.140">
    <property type="entry name" value="Nucleic acid-binding proteins"/>
    <property type="match status" value="1"/>
</dbReference>
<evidence type="ECO:0000313" key="6">
    <source>
        <dbReference type="Proteomes" id="UP000016649"/>
    </source>
</evidence>
<dbReference type="NCBIfam" id="TIGR00621">
    <property type="entry name" value="ssb"/>
    <property type="match status" value="1"/>
</dbReference>
<dbReference type="InterPro" id="IPR000424">
    <property type="entry name" value="Primosome_PriB/ssb"/>
</dbReference>
<feature type="compositionally biased region" description="Polar residues" evidence="4">
    <location>
        <begin position="144"/>
        <end position="162"/>
    </location>
</feature>
<evidence type="ECO:0000256" key="3">
    <source>
        <dbReference type="RuleBase" id="RU000524"/>
    </source>
</evidence>
<evidence type="ECO:0000256" key="4">
    <source>
        <dbReference type="SAM" id="MobiDB-lite"/>
    </source>
</evidence>
<organism evidence="5 6">
    <name type="scientific">Treponema lecithinolyticum ATCC 700332</name>
    <dbReference type="NCBI Taxonomy" id="1321815"/>
    <lineage>
        <taxon>Bacteria</taxon>
        <taxon>Pseudomonadati</taxon>
        <taxon>Spirochaetota</taxon>
        <taxon>Spirochaetia</taxon>
        <taxon>Spirochaetales</taxon>
        <taxon>Treponemataceae</taxon>
        <taxon>Treponema</taxon>
    </lineage>
</organism>